<reference evidence="2 3" key="1">
    <citation type="submission" date="2021-06" db="EMBL/GenBank/DDBJ databases">
        <title>Genome-based taxonomic framework of Microbacterium strains isolated from marine environment, the description of four new species and reclassification of four preexisting species.</title>
        <authorList>
            <person name="Lee S.D."/>
            <person name="Kim S.-M."/>
            <person name="Byeon Y.-S."/>
            <person name="Yang H.L."/>
            <person name="Kim I.S."/>
        </authorList>
    </citation>
    <scope>NUCLEOTIDE SEQUENCE [LARGE SCALE GENOMIC DNA]</scope>
    <source>
        <strain evidence="2 3">KACC 20514</strain>
    </source>
</reference>
<dbReference type="InterPro" id="IPR043129">
    <property type="entry name" value="ATPase_NBD"/>
</dbReference>
<evidence type="ECO:0000313" key="3">
    <source>
        <dbReference type="Proteomes" id="UP001183582"/>
    </source>
</evidence>
<dbReference type="SUPFAM" id="SSF53067">
    <property type="entry name" value="Actin-like ATPase domain"/>
    <property type="match status" value="2"/>
</dbReference>
<accession>A0AAJ2HFX7</accession>
<dbReference type="PANTHER" id="PTHR43190:SF3">
    <property type="entry name" value="N-ACETYL-D-GLUCOSAMINE KINASE"/>
    <property type="match status" value="1"/>
</dbReference>
<gene>
    <name evidence="2" type="ORF">KZC50_04490</name>
</gene>
<dbReference type="EMBL" id="JAHWXH010000001">
    <property type="protein sequence ID" value="MDS0244867.1"/>
    <property type="molecule type" value="Genomic_DNA"/>
</dbReference>
<feature type="domain" description="ATPase BadF/BadG/BcrA/BcrD type" evidence="1">
    <location>
        <begin position="12"/>
        <end position="264"/>
    </location>
</feature>
<comment type="caution">
    <text evidence="2">The sequence shown here is derived from an EMBL/GenBank/DDBJ whole genome shotgun (WGS) entry which is preliminary data.</text>
</comment>
<organism evidence="2 3">
    <name type="scientific">Microbacterium aurantiacum</name>
    <dbReference type="NCBI Taxonomy" id="162393"/>
    <lineage>
        <taxon>Bacteria</taxon>
        <taxon>Bacillati</taxon>
        <taxon>Actinomycetota</taxon>
        <taxon>Actinomycetes</taxon>
        <taxon>Micrococcales</taxon>
        <taxon>Microbacteriaceae</taxon>
        <taxon>Microbacterium</taxon>
    </lineage>
</organism>
<protein>
    <recommendedName>
        <fullName evidence="1">ATPase BadF/BadG/BcrA/BcrD type domain-containing protein</fullName>
    </recommendedName>
</protein>
<sequence>MQLTEHPDERVVGIDVGGTKTHIRVVDRSGTRDLVIATDVWRDVDDPSDTTRIGALALTLARLGVRPDDPLVMGAHGCDSDSRRDALEAAVRKEHGQRVAVFNDAELIVPAAGHDRGIAIVMGTGSIVVGATDSGTAITAGGHGWMLSDPGSAAALSREAVKRVLRRHDEGLPPEMLGRAMMAEFVAEDVHDLSDAFTRGASIHRWAAAAPLVFEAADAGSQEACRVIEREAHRVAELVAHVVRRGARGLDVIATGGVIVNQPRIEHSLATHLHRLLPTHRLHVLAEPPVAGAIRLARNLFVNR</sequence>
<evidence type="ECO:0000313" key="2">
    <source>
        <dbReference type="EMBL" id="MDS0244867.1"/>
    </source>
</evidence>
<name>A0AAJ2HFX7_9MICO</name>
<evidence type="ECO:0000259" key="1">
    <source>
        <dbReference type="Pfam" id="PF01869"/>
    </source>
</evidence>
<proteinExistence type="predicted"/>
<dbReference type="AlphaFoldDB" id="A0AAJ2HFX7"/>
<dbReference type="Proteomes" id="UP001183582">
    <property type="component" value="Unassembled WGS sequence"/>
</dbReference>
<dbReference type="GeneID" id="301457461"/>
<dbReference type="RefSeq" id="WP_310890755.1">
    <property type="nucleotide sequence ID" value="NZ_BAAAGR010000001.1"/>
</dbReference>
<dbReference type="Pfam" id="PF01869">
    <property type="entry name" value="BcrAD_BadFG"/>
    <property type="match status" value="1"/>
</dbReference>
<dbReference type="InterPro" id="IPR052519">
    <property type="entry name" value="Euk-type_GlcNAc_Kinase"/>
</dbReference>
<dbReference type="InterPro" id="IPR002731">
    <property type="entry name" value="ATPase_BadF"/>
</dbReference>
<dbReference type="PANTHER" id="PTHR43190">
    <property type="entry name" value="N-ACETYL-D-GLUCOSAMINE KINASE"/>
    <property type="match status" value="1"/>
</dbReference>
<dbReference type="Gene3D" id="3.30.420.40">
    <property type="match status" value="2"/>
</dbReference>